<gene>
    <name evidence="2" type="ORF">LCGC14_1491570</name>
</gene>
<accession>A0A0F9J7A7</accession>
<dbReference type="SUPFAM" id="SSF103657">
    <property type="entry name" value="BAR/IMD domain-like"/>
    <property type="match status" value="1"/>
</dbReference>
<protein>
    <submittedName>
        <fullName evidence="2">Uncharacterized protein</fullName>
    </submittedName>
</protein>
<organism evidence="2">
    <name type="scientific">marine sediment metagenome</name>
    <dbReference type="NCBI Taxonomy" id="412755"/>
    <lineage>
        <taxon>unclassified sequences</taxon>
        <taxon>metagenomes</taxon>
        <taxon>ecological metagenomes</taxon>
    </lineage>
</organism>
<feature type="compositionally biased region" description="Acidic residues" evidence="1">
    <location>
        <begin position="65"/>
        <end position="77"/>
    </location>
</feature>
<dbReference type="AlphaFoldDB" id="A0A0F9J7A7"/>
<feature type="compositionally biased region" description="Polar residues" evidence="1">
    <location>
        <begin position="40"/>
        <end position="52"/>
    </location>
</feature>
<proteinExistence type="predicted"/>
<evidence type="ECO:0000256" key="1">
    <source>
        <dbReference type="SAM" id="MobiDB-lite"/>
    </source>
</evidence>
<dbReference type="EMBL" id="LAZR01010729">
    <property type="protein sequence ID" value="KKM65408.1"/>
    <property type="molecule type" value="Genomic_DNA"/>
</dbReference>
<name>A0A0F9J7A7_9ZZZZ</name>
<reference evidence="2" key="1">
    <citation type="journal article" date="2015" name="Nature">
        <title>Complex archaea that bridge the gap between prokaryotes and eukaryotes.</title>
        <authorList>
            <person name="Spang A."/>
            <person name="Saw J.H."/>
            <person name="Jorgensen S.L."/>
            <person name="Zaremba-Niedzwiedzka K."/>
            <person name="Martijn J."/>
            <person name="Lind A.E."/>
            <person name="van Eijk R."/>
            <person name="Schleper C."/>
            <person name="Guy L."/>
            <person name="Ettema T.J."/>
        </authorList>
    </citation>
    <scope>NUCLEOTIDE SEQUENCE</scope>
</reference>
<feature type="compositionally biased region" description="Polar residues" evidence="1">
    <location>
        <begin position="199"/>
        <end position="209"/>
    </location>
</feature>
<feature type="compositionally biased region" description="Basic and acidic residues" evidence="1">
    <location>
        <begin position="210"/>
        <end position="225"/>
    </location>
</feature>
<feature type="region of interest" description="Disordered" evidence="1">
    <location>
        <begin position="40"/>
        <end position="77"/>
    </location>
</feature>
<feature type="compositionally biased region" description="Basic and acidic residues" evidence="1">
    <location>
        <begin position="1"/>
        <end position="22"/>
    </location>
</feature>
<feature type="compositionally biased region" description="Basic and acidic residues" evidence="1">
    <location>
        <begin position="175"/>
        <end position="190"/>
    </location>
</feature>
<feature type="region of interest" description="Disordered" evidence="1">
    <location>
        <begin position="1"/>
        <end position="23"/>
    </location>
</feature>
<comment type="caution">
    <text evidence="2">The sequence shown here is derived from an EMBL/GenBank/DDBJ whole genome shotgun (WGS) entry which is preliminary data.</text>
</comment>
<evidence type="ECO:0000313" key="2">
    <source>
        <dbReference type="EMBL" id="KKM65408.1"/>
    </source>
</evidence>
<feature type="region of interest" description="Disordered" evidence="1">
    <location>
        <begin position="175"/>
        <end position="237"/>
    </location>
</feature>
<sequence length="237" mass="25554">MAKDDDTGTEGKPDDKGAKDEGMAVVTKAMQDMAKAVSTSLQGVADSQTQLADQIAGMNKPANNVDDDAGNDDDDTELEHLSNRQLADHITKNILKGIEKTVVQPLQENIQGTREATDKQAAQQAVEKARDKYDDFNQWLPELEKVAKVSPELPIQDMYLLVRAKDPEKVKKITEEADKAKGGGKEKSKGTGEVFGGLTPTSGQTVENSKMTKKDAAESAWDKTVGHSGAITEGVEQ</sequence>
<dbReference type="InterPro" id="IPR027267">
    <property type="entry name" value="AH/BAR_dom_sf"/>
</dbReference>